<comment type="catalytic activity">
    <reaction evidence="1">
        <text>Hydrolysis of DNA containing ring-opened 7-methylguanine residues, releasing 2,6-diamino-4-hydroxy-5-(N-methyl)formamidopyrimidine.</text>
        <dbReference type="EC" id="3.2.2.23"/>
    </reaction>
</comment>
<proteinExistence type="inferred from homology"/>
<keyword evidence="3" id="KW-0227">DNA damage</keyword>
<evidence type="ECO:0000256" key="9">
    <source>
        <dbReference type="ARBA" id="ARBA00023295"/>
    </source>
</evidence>
<dbReference type="SUPFAM" id="SSF46946">
    <property type="entry name" value="S13-like H2TH domain"/>
    <property type="match status" value="1"/>
</dbReference>
<keyword evidence="12" id="KW-1185">Reference proteome</keyword>
<keyword evidence="7" id="KW-0456">Lyase</keyword>
<keyword evidence="9" id="KW-0326">Glycosidase</keyword>
<dbReference type="InterPro" id="IPR035937">
    <property type="entry name" value="FPG_N"/>
</dbReference>
<dbReference type="SUPFAM" id="SSF81624">
    <property type="entry name" value="N-terminal domain of MutM-like DNA repair proteins"/>
    <property type="match status" value="1"/>
</dbReference>
<dbReference type="PANTHER" id="PTHR22993:SF9">
    <property type="entry name" value="FORMAMIDOPYRIMIDINE-DNA GLYCOSYLASE"/>
    <property type="match status" value="1"/>
</dbReference>
<evidence type="ECO:0000256" key="7">
    <source>
        <dbReference type="ARBA" id="ARBA00023239"/>
    </source>
</evidence>
<name>A0ABY6J141_9BACT</name>
<evidence type="ECO:0000256" key="1">
    <source>
        <dbReference type="ARBA" id="ARBA00001668"/>
    </source>
</evidence>
<keyword evidence="4" id="KW-0378">Hydrolase</keyword>
<gene>
    <name evidence="11" type="ORF">MKQ68_25215</name>
</gene>
<dbReference type="SMART" id="SM00898">
    <property type="entry name" value="Fapy_DNA_glyco"/>
    <property type="match status" value="1"/>
</dbReference>
<comment type="similarity">
    <text evidence="2">Belongs to the FPG family.</text>
</comment>
<evidence type="ECO:0000256" key="5">
    <source>
        <dbReference type="ARBA" id="ARBA00023125"/>
    </source>
</evidence>
<dbReference type="PROSITE" id="PS51068">
    <property type="entry name" value="FPG_CAT"/>
    <property type="match status" value="1"/>
</dbReference>
<dbReference type="RefSeq" id="WP_264281477.1">
    <property type="nucleotide sequence ID" value="NZ_CP107006.1"/>
</dbReference>
<dbReference type="PANTHER" id="PTHR22993">
    <property type="entry name" value="FORMAMIDOPYRIMIDINE-DNA GLYCOSYLASE"/>
    <property type="match status" value="1"/>
</dbReference>
<keyword evidence="8" id="KW-0511">Multifunctional enzyme</keyword>
<evidence type="ECO:0000313" key="12">
    <source>
        <dbReference type="Proteomes" id="UP001162741"/>
    </source>
</evidence>
<keyword evidence="6" id="KW-0234">DNA repair</keyword>
<feature type="domain" description="Formamidopyrimidine-DNA glycosylase catalytic" evidence="10">
    <location>
        <begin position="2"/>
        <end position="113"/>
    </location>
</feature>
<dbReference type="InterPro" id="IPR012319">
    <property type="entry name" value="FPG_cat"/>
</dbReference>
<dbReference type="Gene3D" id="1.10.8.50">
    <property type="match status" value="1"/>
</dbReference>
<reference evidence="11" key="1">
    <citation type="submission" date="2022-10" db="EMBL/GenBank/DDBJ databases">
        <title>Chitinophaga sp. nov., isolated from soil.</title>
        <authorList>
            <person name="Jeon C.O."/>
        </authorList>
    </citation>
    <scope>NUCLEOTIDE SEQUENCE</scope>
    <source>
        <strain evidence="11">R8</strain>
    </source>
</reference>
<protein>
    <submittedName>
        <fullName evidence="11">Fpg/Nei family DNA glycosylase</fullName>
    </submittedName>
</protein>
<dbReference type="InterPro" id="IPR015886">
    <property type="entry name" value="H2TH_FPG"/>
</dbReference>
<dbReference type="Proteomes" id="UP001162741">
    <property type="component" value="Chromosome"/>
</dbReference>
<dbReference type="EMBL" id="CP107006">
    <property type="protein sequence ID" value="UYQ93387.1"/>
    <property type="molecule type" value="Genomic_DNA"/>
</dbReference>
<keyword evidence="5" id="KW-0238">DNA-binding</keyword>
<evidence type="ECO:0000256" key="4">
    <source>
        <dbReference type="ARBA" id="ARBA00022801"/>
    </source>
</evidence>
<dbReference type="Gene3D" id="3.20.190.10">
    <property type="entry name" value="MutM-like, N-terminal"/>
    <property type="match status" value="1"/>
</dbReference>
<evidence type="ECO:0000256" key="2">
    <source>
        <dbReference type="ARBA" id="ARBA00009409"/>
    </source>
</evidence>
<accession>A0ABY6J141</accession>
<evidence type="ECO:0000313" key="11">
    <source>
        <dbReference type="EMBL" id="UYQ93387.1"/>
    </source>
</evidence>
<sequence length="259" mass="28601">MPELPDLQVFGANLQKMLKGKTVSKVQLKTGAKSNTTAASLRKALEGSKVHKVYREGKELRFAFDNDHVLGMHLMLHGKLIYVDTNAEQKNTLFGLHFHDGSTLSLTDYQGIANVSLDPEAATAPDALSPELTAKYLSSRFEGSRAAVKNLLLDQHVVRGIGNAYADEILWEAGISPFSVAKAIPAEMIDKLLKAIKSVLKEAMEQIRQKEPGIIAGEVRDFLKIHQHKNAESPGGYPILQKTKGGRKTYYTEEQTLFE</sequence>
<evidence type="ECO:0000256" key="6">
    <source>
        <dbReference type="ARBA" id="ARBA00023204"/>
    </source>
</evidence>
<evidence type="ECO:0000256" key="8">
    <source>
        <dbReference type="ARBA" id="ARBA00023268"/>
    </source>
</evidence>
<evidence type="ECO:0000259" key="10">
    <source>
        <dbReference type="PROSITE" id="PS51068"/>
    </source>
</evidence>
<evidence type="ECO:0000256" key="3">
    <source>
        <dbReference type="ARBA" id="ARBA00022763"/>
    </source>
</evidence>
<dbReference type="SMART" id="SM01232">
    <property type="entry name" value="H2TH"/>
    <property type="match status" value="1"/>
</dbReference>
<dbReference type="Pfam" id="PF06831">
    <property type="entry name" value="H2TH"/>
    <property type="match status" value="1"/>
</dbReference>
<organism evidence="11 12">
    <name type="scientific">Chitinophaga horti</name>
    <dbReference type="NCBI Taxonomy" id="2920382"/>
    <lineage>
        <taxon>Bacteria</taxon>
        <taxon>Pseudomonadati</taxon>
        <taxon>Bacteroidota</taxon>
        <taxon>Chitinophagia</taxon>
        <taxon>Chitinophagales</taxon>
        <taxon>Chitinophagaceae</taxon>
        <taxon>Chitinophaga</taxon>
    </lineage>
</organism>
<dbReference type="InterPro" id="IPR010979">
    <property type="entry name" value="Ribosomal_uS13-like_H2TH"/>
</dbReference>
<dbReference type="Pfam" id="PF01149">
    <property type="entry name" value="Fapy_DNA_glyco"/>
    <property type="match status" value="1"/>
</dbReference>